<dbReference type="PANTHER" id="PTHR32552">
    <property type="entry name" value="FERRICHROME IRON RECEPTOR-RELATED"/>
    <property type="match status" value="1"/>
</dbReference>
<keyword evidence="10 11" id="KW-0998">Cell outer membrane</keyword>
<evidence type="ECO:0000256" key="8">
    <source>
        <dbReference type="ARBA" id="ARBA00023077"/>
    </source>
</evidence>
<dbReference type="Proteomes" id="UP000566324">
    <property type="component" value="Unassembled WGS sequence"/>
</dbReference>
<keyword evidence="9 11" id="KW-0472">Membrane</keyword>
<feature type="signal peptide" evidence="13">
    <location>
        <begin position="1"/>
        <end position="24"/>
    </location>
</feature>
<evidence type="ECO:0000256" key="10">
    <source>
        <dbReference type="ARBA" id="ARBA00023237"/>
    </source>
</evidence>
<proteinExistence type="inferred from homology"/>
<dbReference type="AlphaFoldDB" id="A0A7W7B3B5"/>
<evidence type="ECO:0000259" key="15">
    <source>
        <dbReference type="Pfam" id="PF07715"/>
    </source>
</evidence>
<keyword evidence="6" id="KW-0408">Iron</keyword>
<evidence type="ECO:0000259" key="14">
    <source>
        <dbReference type="Pfam" id="PF00593"/>
    </source>
</evidence>
<dbReference type="PROSITE" id="PS52016">
    <property type="entry name" value="TONB_DEPENDENT_REC_3"/>
    <property type="match status" value="1"/>
</dbReference>
<evidence type="ECO:0000256" key="1">
    <source>
        <dbReference type="ARBA" id="ARBA00004571"/>
    </source>
</evidence>
<keyword evidence="13" id="KW-0732">Signal</keyword>
<dbReference type="PROSITE" id="PS51318">
    <property type="entry name" value="TAT"/>
    <property type="match status" value="1"/>
</dbReference>
<keyword evidence="3 11" id="KW-1134">Transmembrane beta strand</keyword>
<sequence length="739" mass="80697">MNMSRCTILAGIAASALMADLAQAQTTPAAGAPVVVFTDEILVTARRREESLLDVASSVAVISADTITASGSATFSDLGFSAANVVFNNSVNVSGFRGVSIRGIQGRTGIYVDDILLGNEASANVAVNDVERVEILRGPQGTTFGRNTLAGAVNTITRRPSFDWTGSAKGAYGNYGRRGLDAYVSGPLVDDVLAFKASAVRLKTDGYEVDADGNDVMTQDLWAARGTFLFTPAENLRFLVGGDYQYDDPIVNAYHLVTGPGTTYVENTIATSFQNKNSRENYGAFFRGEFEASDALKLVSITALRKTRSDFYLDYDFLSADIFYEKGPRNVDEFSHEFRASGDVGIVSWLAGIYYYDSKYIDRNSSFLGVDYGGPATGGLTLGQLGLPGAISTQYLRRDNSSLAGYGSVDIRVTPQLKVVLGARYSHDTVREETFTGNLTSRFVIGAVTPQVHPIVAYPKITSNRFTPSGSISYEPNDDMNLYATIGTGYQTGGFNASACNGSTTLASCEYKPETLTSYEIGYKARLFDRKLQFNLAAFYLDYRNLQRNQRFFYQVDGSTVQIDTTTNAARASGRGVELEFQARPMEALSFDGSVGYQDSHYNSYPNAPVRVALSGAPQLRDLSGDALPYAPKWTGSVAANVTGNHALGEFRLRAELQYRDPYKTADGPFYIYQIKSQTNLNLSAETEIAKGVSIAVRARNVLNKQYIINQSYDASFTGQFYVARSEPRYVWAEVRFDF</sequence>
<evidence type="ECO:0000256" key="7">
    <source>
        <dbReference type="ARBA" id="ARBA00023065"/>
    </source>
</evidence>
<evidence type="ECO:0000313" key="17">
    <source>
        <dbReference type="Proteomes" id="UP000566324"/>
    </source>
</evidence>
<protein>
    <submittedName>
        <fullName evidence="16">Iron complex outermembrane receptor protein</fullName>
    </submittedName>
</protein>
<dbReference type="CDD" id="cd01347">
    <property type="entry name" value="ligand_gated_channel"/>
    <property type="match status" value="1"/>
</dbReference>
<comment type="similarity">
    <text evidence="11 12">Belongs to the TonB-dependent receptor family.</text>
</comment>
<evidence type="ECO:0000256" key="6">
    <source>
        <dbReference type="ARBA" id="ARBA00023004"/>
    </source>
</evidence>
<dbReference type="EMBL" id="JACHNZ010000038">
    <property type="protein sequence ID" value="MBB4633249.1"/>
    <property type="molecule type" value="Genomic_DNA"/>
</dbReference>
<evidence type="ECO:0000256" key="3">
    <source>
        <dbReference type="ARBA" id="ARBA00022452"/>
    </source>
</evidence>
<comment type="caution">
    <text evidence="16">The sequence shown here is derived from an EMBL/GenBank/DDBJ whole genome shotgun (WGS) entry which is preliminary data.</text>
</comment>
<keyword evidence="7" id="KW-0406">Ion transport</keyword>
<evidence type="ECO:0000256" key="11">
    <source>
        <dbReference type="PROSITE-ProRule" id="PRU01360"/>
    </source>
</evidence>
<keyword evidence="8 12" id="KW-0798">TonB box</keyword>
<name>A0A7W7B3B5_9SPHN</name>
<dbReference type="GO" id="GO:0009279">
    <property type="term" value="C:cell outer membrane"/>
    <property type="evidence" value="ECO:0007669"/>
    <property type="project" value="UniProtKB-SubCell"/>
</dbReference>
<keyword evidence="5 11" id="KW-0812">Transmembrane</keyword>
<keyword evidence="4" id="KW-0410">Iron transport</keyword>
<dbReference type="SUPFAM" id="SSF56935">
    <property type="entry name" value="Porins"/>
    <property type="match status" value="1"/>
</dbReference>
<dbReference type="InterPro" id="IPR000531">
    <property type="entry name" value="Beta-barrel_TonB"/>
</dbReference>
<dbReference type="PANTHER" id="PTHR32552:SF81">
    <property type="entry name" value="TONB-DEPENDENT OUTER MEMBRANE RECEPTOR"/>
    <property type="match status" value="1"/>
</dbReference>
<evidence type="ECO:0000256" key="13">
    <source>
        <dbReference type="SAM" id="SignalP"/>
    </source>
</evidence>
<evidence type="ECO:0000256" key="9">
    <source>
        <dbReference type="ARBA" id="ARBA00023136"/>
    </source>
</evidence>
<dbReference type="InterPro" id="IPR039426">
    <property type="entry name" value="TonB-dep_rcpt-like"/>
</dbReference>
<dbReference type="Gene3D" id="2.40.170.20">
    <property type="entry name" value="TonB-dependent receptor, beta-barrel domain"/>
    <property type="match status" value="1"/>
</dbReference>
<evidence type="ECO:0000256" key="2">
    <source>
        <dbReference type="ARBA" id="ARBA00022448"/>
    </source>
</evidence>
<dbReference type="InterPro" id="IPR036942">
    <property type="entry name" value="Beta-barrel_TonB_sf"/>
</dbReference>
<reference evidence="16 17" key="1">
    <citation type="submission" date="2020-08" db="EMBL/GenBank/DDBJ databases">
        <title>Genomic Encyclopedia of Type Strains, Phase IV (KMG-IV): sequencing the most valuable type-strain genomes for metagenomic binning, comparative biology and taxonomic classification.</title>
        <authorList>
            <person name="Goeker M."/>
        </authorList>
    </citation>
    <scope>NUCLEOTIDE SEQUENCE [LARGE SCALE GENOMIC DNA]</scope>
    <source>
        <strain evidence="16 17">DSM 17328</strain>
    </source>
</reference>
<evidence type="ECO:0000256" key="4">
    <source>
        <dbReference type="ARBA" id="ARBA00022496"/>
    </source>
</evidence>
<dbReference type="Pfam" id="PF07715">
    <property type="entry name" value="Plug"/>
    <property type="match status" value="1"/>
</dbReference>
<dbReference type="RefSeq" id="WP_184070686.1">
    <property type="nucleotide sequence ID" value="NZ_JACHNZ010000038.1"/>
</dbReference>
<dbReference type="InterPro" id="IPR006311">
    <property type="entry name" value="TAT_signal"/>
</dbReference>
<feature type="chain" id="PRO_5030680077" evidence="13">
    <location>
        <begin position="25"/>
        <end position="739"/>
    </location>
</feature>
<keyword evidence="17" id="KW-1185">Reference proteome</keyword>
<evidence type="ECO:0000313" key="16">
    <source>
        <dbReference type="EMBL" id="MBB4633249.1"/>
    </source>
</evidence>
<evidence type="ECO:0000256" key="5">
    <source>
        <dbReference type="ARBA" id="ARBA00022692"/>
    </source>
</evidence>
<organism evidence="16 17">
    <name type="scientific">Sphingosinicella soli</name>
    <dbReference type="NCBI Taxonomy" id="333708"/>
    <lineage>
        <taxon>Bacteria</taxon>
        <taxon>Pseudomonadati</taxon>
        <taxon>Pseudomonadota</taxon>
        <taxon>Alphaproteobacteria</taxon>
        <taxon>Sphingomonadales</taxon>
        <taxon>Sphingosinicellaceae</taxon>
        <taxon>Sphingosinicella</taxon>
    </lineage>
</organism>
<keyword evidence="16" id="KW-0675">Receptor</keyword>
<dbReference type="Pfam" id="PF00593">
    <property type="entry name" value="TonB_dep_Rec_b-barrel"/>
    <property type="match status" value="1"/>
</dbReference>
<feature type="domain" description="TonB-dependent receptor plug" evidence="15">
    <location>
        <begin position="52"/>
        <end position="152"/>
    </location>
</feature>
<evidence type="ECO:0000256" key="12">
    <source>
        <dbReference type="RuleBase" id="RU003357"/>
    </source>
</evidence>
<comment type="subcellular location">
    <subcellularLocation>
        <location evidence="1 11">Cell outer membrane</location>
        <topology evidence="1 11">Multi-pass membrane protein</topology>
    </subcellularLocation>
</comment>
<dbReference type="GO" id="GO:0006826">
    <property type="term" value="P:iron ion transport"/>
    <property type="evidence" value="ECO:0007669"/>
    <property type="project" value="UniProtKB-KW"/>
</dbReference>
<accession>A0A7W7B3B5</accession>
<dbReference type="InterPro" id="IPR012910">
    <property type="entry name" value="Plug_dom"/>
</dbReference>
<gene>
    <name evidence="16" type="ORF">GGQ98_002881</name>
</gene>
<feature type="domain" description="TonB-dependent receptor-like beta-barrel" evidence="14">
    <location>
        <begin position="333"/>
        <end position="702"/>
    </location>
</feature>
<keyword evidence="2 11" id="KW-0813">Transport</keyword>